<evidence type="ECO:0000313" key="2">
    <source>
        <dbReference type="EMBL" id="OTP79509.1"/>
    </source>
</evidence>
<accession>A0A242N745</accession>
<dbReference type="AlphaFoldDB" id="A0A242N745"/>
<protein>
    <submittedName>
        <fullName evidence="2">Uncharacterized protein</fullName>
    </submittedName>
</protein>
<sequence length="101" mass="10134">MITLIITFLVAHIGAILGGLVGAGGIVFGLFHKKQADVVKAQAASTVAQNNSAINQGNAAASAAGEQAVVNRAKADAEAQATPREDIDAQLAAIGAQRKGE</sequence>
<dbReference type="RefSeq" id="WP_075357955.1">
    <property type="nucleotide sequence ID" value="NZ_MSRG01000020.1"/>
</dbReference>
<organism evidence="2 3">
    <name type="scientific">Caballeronia sordidicola</name>
    <name type="common">Burkholderia sordidicola</name>
    <dbReference type="NCBI Taxonomy" id="196367"/>
    <lineage>
        <taxon>Bacteria</taxon>
        <taxon>Pseudomonadati</taxon>
        <taxon>Pseudomonadota</taxon>
        <taxon>Betaproteobacteria</taxon>
        <taxon>Burkholderiales</taxon>
        <taxon>Burkholderiaceae</taxon>
        <taxon>Caballeronia</taxon>
    </lineage>
</organism>
<feature type="transmembrane region" description="Helical" evidence="1">
    <location>
        <begin position="6"/>
        <end position="31"/>
    </location>
</feature>
<name>A0A242N745_CABSO</name>
<comment type="caution">
    <text evidence="2">The sequence shown here is derived from an EMBL/GenBank/DDBJ whole genome shotgun (WGS) entry which is preliminary data.</text>
</comment>
<keyword evidence="1" id="KW-0472">Membrane</keyword>
<evidence type="ECO:0000313" key="3">
    <source>
        <dbReference type="Proteomes" id="UP000195221"/>
    </source>
</evidence>
<reference evidence="2 3" key="1">
    <citation type="submission" date="2017-03" db="EMBL/GenBank/DDBJ databases">
        <title>Genome analysis of strain PAMC 26577.</title>
        <authorList>
            <person name="Oh H.-M."/>
            <person name="Yang J.-A."/>
        </authorList>
    </citation>
    <scope>NUCLEOTIDE SEQUENCE [LARGE SCALE GENOMIC DNA]</scope>
    <source>
        <strain evidence="2 3">PAMC 26577</strain>
    </source>
</reference>
<gene>
    <name evidence="2" type="ORF">PAMC26577_01180</name>
</gene>
<evidence type="ECO:0000256" key="1">
    <source>
        <dbReference type="SAM" id="Phobius"/>
    </source>
</evidence>
<proteinExistence type="predicted"/>
<dbReference type="EMBL" id="NBTZ01000009">
    <property type="protein sequence ID" value="OTP79509.1"/>
    <property type="molecule type" value="Genomic_DNA"/>
</dbReference>
<dbReference type="Proteomes" id="UP000195221">
    <property type="component" value="Unassembled WGS sequence"/>
</dbReference>
<keyword evidence="1" id="KW-1133">Transmembrane helix</keyword>
<keyword evidence="1" id="KW-0812">Transmembrane</keyword>